<dbReference type="InterPro" id="IPR051598">
    <property type="entry name" value="TSUP/Inactive_protease-like"/>
</dbReference>
<feature type="transmembrane region" description="Helical" evidence="6">
    <location>
        <begin position="193"/>
        <end position="213"/>
    </location>
</feature>
<evidence type="ECO:0000256" key="6">
    <source>
        <dbReference type="RuleBase" id="RU363041"/>
    </source>
</evidence>
<organism evidence="7 8">
    <name type="scientific">Mesobacillus foraminis</name>
    <dbReference type="NCBI Taxonomy" id="279826"/>
    <lineage>
        <taxon>Bacteria</taxon>
        <taxon>Bacillati</taxon>
        <taxon>Bacillota</taxon>
        <taxon>Bacilli</taxon>
        <taxon>Bacillales</taxon>
        <taxon>Bacillaceae</taxon>
        <taxon>Mesobacillus</taxon>
    </lineage>
</organism>
<dbReference type="InterPro" id="IPR002781">
    <property type="entry name" value="TM_pro_TauE-like"/>
</dbReference>
<feature type="transmembrane region" description="Helical" evidence="6">
    <location>
        <begin position="95"/>
        <end position="113"/>
    </location>
</feature>
<evidence type="ECO:0000256" key="1">
    <source>
        <dbReference type="ARBA" id="ARBA00004141"/>
    </source>
</evidence>
<dbReference type="Proteomes" id="UP000295689">
    <property type="component" value="Unassembled WGS sequence"/>
</dbReference>
<dbReference type="RefSeq" id="WP_132010802.1">
    <property type="nucleotide sequence ID" value="NZ_JABUHM010000010.1"/>
</dbReference>
<evidence type="ECO:0000256" key="4">
    <source>
        <dbReference type="ARBA" id="ARBA00022989"/>
    </source>
</evidence>
<dbReference type="Pfam" id="PF01925">
    <property type="entry name" value="TauE"/>
    <property type="match status" value="1"/>
</dbReference>
<feature type="transmembrane region" description="Helical" evidence="6">
    <location>
        <begin position="133"/>
        <end position="155"/>
    </location>
</feature>
<keyword evidence="8" id="KW-1185">Reference proteome</keyword>
<protein>
    <recommendedName>
        <fullName evidence="6">Probable membrane transporter protein</fullName>
    </recommendedName>
</protein>
<evidence type="ECO:0000256" key="5">
    <source>
        <dbReference type="ARBA" id="ARBA00023136"/>
    </source>
</evidence>
<comment type="similarity">
    <text evidence="2 6">Belongs to the 4-toluene sulfonate uptake permease (TSUP) (TC 2.A.102) family.</text>
</comment>
<accession>A0A4R2B4G9</accession>
<feature type="transmembrane region" description="Helical" evidence="6">
    <location>
        <begin position="225"/>
        <end position="245"/>
    </location>
</feature>
<dbReference type="PANTHER" id="PTHR43701:SF2">
    <property type="entry name" value="MEMBRANE TRANSPORTER PROTEIN YJNA-RELATED"/>
    <property type="match status" value="1"/>
</dbReference>
<gene>
    <name evidence="7" type="ORF">EV146_11367</name>
</gene>
<dbReference type="AlphaFoldDB" id="A0A4R2B4G9"/>
<feature type="transmembrane region" description="Helical" evidence="6">
    <location>
        <begin position="167"/>
        <end position="187"/>
    </location>
</feature>
<keyword evidence="4 6" id="KW-1133">Transmembrane helix</keyword>
<feature type="transmembrane region" description="Helical" evidence="6">
    <location>
        <begin position="7"/>
        <end position="33"/>
    </location>
</feature>
<reference evidence="7 8" key="1">
    <citation type="journal article" date="2015" name="Stand. Genomic Sci.">
        <title>Genomic Encyclopedia of Bacterial and Archaeal Type Strains, Phase III: the genomes of soil and plant-associated and newly described type strains.</title>
        <authorList>
            <person name="Whitman W.B."/>
            <person name="Woyke T."/>
            <person name="Klenk H.P."/>
            <person name="Zhou Y."/>
            <person name="Lilburn T.G."/>
            <person name="Beck B.J."/>
            <person name="De Vos P."/>
            <person name="Vandamme P."/>
            <person name="Eisen J.A."/>
            <person name="Garrity G."/>
            <person name="Hugenholtz P."/>
            <person name="Kyrpides N.C."/>
        </authorList>
    </citation>
    <scope>NUCLEOTIDE SEQUENCE [LARGE SCALE GENOMIC DNA]</scope>
    <source>
        <strain evidence="7 8">CV53</strain>
    </source>
</reference>
<name>A0A4R2B4G9_9BACI</name>
<evidence type="ECO:0000313" key="7">
    <source>
        <dbReference type="EMBL" id="TCN21143.1"/>
    </source>
</evidence>
<evidence type="ECO:0000256" key="2">
    <source>
        <dbReference type="ARBA" id="ARBA00009142"/>
    </source>
</evidence>
<keyword evidence="6" id="KW-1003">Cell membrane</keyword>
<feature type="transmembrane region" description="Helical" evidence="6">
    <location>
        <begin position="39"/>
        <end position="60"/>
    </location>
</feature>
<comment type="subcellular location">
    <subcellularLocation>
        <location evidence="6">Cell membrane</location>
        <topology evidence="6">Multi-pass membrane protein</topology>
    </subcellularLocation>
    <subcellularLocation>
        <location evidence="1">Membrane</location>
        <topology evidence="1">Multi-pass membrane protein</topology>
    </subcellularLocation>
</comment>
<dbReference type="EMBL" id="SLVV01000013">
    <property type="protein sequence ID" value="TCN21143.1"/>
    <property type="molecule type" value="Genomic_DNA"/>
</dbReference>
<dbReference type="GO" id="GO:0005886">
    <property type="term" value="C:plasma membrane"/>
    <property type="evidence" value="ECO:0007669"/>
    <property type="project" value="UniProtKB-SubCell"/>
</dbReference>
<keyword evidence="3 6" id="KW-0812">Transmembrane</keyword>
<keyword evidence="5 6" id="KW-0472">Membrane</keyword>
<evidence type="ECO:0000313" key="8">
    <source>
        <dbReference type="Proteomes" id="UP000295689"/>
    </source>
</evidence>
<comment type="caution">
    <text evidence="7">The sequence shown here is derived from an EMBL/GenBank/DDBJ whole genome shotgun (WGS) entry which is preliminary data.</text>
</comment>
<dbReference type="PANTHER" id="PTHR43701">
    <property type="entry name" value="MEMBRANE TRANSPORTER PROTEIN MJ0441-RELATED"/>
    <property type="match status" value="1"/>
</dbReference>
<sequence>MSITITMLFLGVVLGFIGAGGSGFIIAILVTIFHVPIHTALGTAMAVMCLSTLTGSWSHFREGNLNLKQGLKVGFFGGIGAYLGTQLTPFIDSNVLMFFTVGGLALSGLLLWLRTNLNLEEQNQESELKTMKYMAVGMGNGLISGICGIGAAPFIQLSLIKWLHFPIRIAVGTTMLVILPIALFASFGFIQNGYLGGALFLKVASGTIIGTYLGAKLTRKLPRAVLRYGMVLTPITSAILLLINFL</sequence>
<evidence type="ECO:0000256" key="3">
    <source>
        <dbReference type="ARBA" id="ARBA00022692"/>
    </source>
</evidence>
<proteinExistence type="inferred from homology"/>